<dbReference type="EMBL" id="JBIPKE010000014">
    <property type="protein sequence ID" value="MFH6983283.1"/>
    <property type="molecule type" value="Genomic_DNA"/>
</dbReference>
<proteinExistence type="predicted"/>
<evidence type="ECO:0000313" key="1">
    <source>
        <dbReference type="EMBL" id="MFH6983283.1"/>
    </source>
</evidence>
<sequence length="73" mass="8752">MTRKASPIFFEGTKIVRLSDLPFAQSTLFSGWLQPVHFIILGERNDYDCVKYEDYEYWYQNYYVGEKDLDNII</sequence>
<keyword evidence="2" id="KW-1185">Reference proteome</keyword>
<name>A0ABW7N6R3_9BACT</name>
<comment type="caution">
    <text evidence="1">The sequence shown here is derived from an EMBL/GenBank/DDBJ whole genome shotgun (WGS) entry which is preliminary data.</text>
</comment>
<protein>
    <submittedName>
        <fullName evidence="1">Uncharacterized protein</fullName>
    </submittedName>
</protein>
<gene>
    <name evidence="1" type="ORF">ACHKAR_07535</name>
</gene>
<dbReference type="Proteomes" id="UP001610063">
    <property type="component" value="Unassembled WGS sequence"/>
</dbReference>
<organism evidence="1 2">
    <name type="scientific">Marinoscillum luteum</name>
    <dbReference type="NCBI Taxonomy" id="861051"/>
    <lineage>
        <taxon>Bacteria</taxon>
        <taxon>Pseudomonadati</taxon>
        <taxon>Bacteroidota</taxon>
        <taxon>Cytophagia</taxon>
        <taxon>Cytophagales</taxon>
        <taxon>Reichenbachiellaceae</taxon>
        <taxon>Marinoscillum</taxon>
    </lineage>
</organism>
<accession>A0ABW7N6R3</accession>
<reference evidence="1 2" key="1">
    <citation type="journal article" date="2013" name="Int. J. Syst. Evol. Microbiol.">
        <title>Marinoscillum luteum sp. nov., isolated from marine sediment.</title>
        <authorList>
            <person name="Cha I.T."/>
            <person name="Park S.J."/>
            <person name="Kim S.J."/>
            <person name="Kim J.G."/>
            <person name="Jung M.Y."/>
            <person name="Shin K.S."/>
            <person name="Kwon K.K."/>
            <person name="Yang S.H."/>
            <person name="Seo Y.S."/>
            <person name="Rhee S.K."/>
        </authorList>
    </citation>
    <scope>NUCLEOTIDE SEQUENCE [LARGE SCALE GENOMIC DNA]</scope>
    <source>
        <strain evidence="1 2">KCTC 23939</strain>
    </source>
</reference>
<dbReference type="RefSeq" id="WP_159585312.1">
    <property type="nucleotide sequence ID" value="NZ_JBIPKE010000014.1"/>
</dbReference>
<evidence type="ECO:0000313" key="2">
    <source>
        <dbReference type="Proteomes" id="UP001610063"/>
    </source>
</evidence>